<sequence>MLDRRDNTALCFLIFNFTGSTAIILLYTRLLNIPIMKKILFSATMLFFLNSNTSAQKMTAEEYLKIGQFIWKTYVPKSGQAETVQGELLRAIEKLADEAQRNGNINFNPDCHGILVSYLRKHLADTTLFSKETIRQINNDLDTISKENKPYTDDDIYDRLRNRIIDWYLKNKVPVRNTKNKKLNC</sequence>
<evidence type="ECO:0000313" key="2">
    <source>
        <dbReference type="EMBL" id="SJZ31958.1"/>
    </source>
</evidence>
<keyword evidence="1" id="KW-1133">Transmembrane helix</keyword>
<dbReference type="EMBL" id="FUWH01000001">
    <property type="protein sequence ID" value="SJZ31958.1"/>
    <property type="molecule type" value="Genomic_DNA"/>
</dbReference>
<organism evidence="2 3">
    <name type="scientific">Sediminibacterium ginsengisoli</name>
    <dbReference type="NCBI Taxonomy" id="413434"/>
    <lineage>
        <taxon>Bacteria</taxon>
        <taxon>Pseudomonadati</taxon>
        <taxon>Bacteroidota</taxon>
        <taxon>Chitinophagia</taxon>
        <taxon>Chitinophagales</taxon>
        <taxon>Chitinophagaceae</taxon>
        <taxon>Sediminibacterium</taxon>
    </lineage>
</organism>
<dbReference type="STRING" id="413434.SAMN04488132_10117"/>
<protein>
    <submittedName>
        <fullName evidence="2">Uncharacterized protein</fullName>
    </submittedName>
</protein>
<evidence type="ECO:0000256" key="1">
    <source>
        <dbReference type="SAM" id="Phobius"/>
    </source>
</evidence>
<keyword evidence="1" id="KW-0812">Transmembrane</keyword>
<dbReference type="AlphaFoldDB" id="A0A1T4JP64"/>
<gene>
    <name evidence="2" type="ORF">SAMN04488132_10117</name>
</gene>
<dbReference type="Proteomes" id="UP000190888">
    <property type="component" value="Unassembled WGS sequence"/>
</dbReference>
<evidence type="ECO:0000313" key="3">
    <source>
        <dbReference type="Proteomes" id="UP000190888"/>
    </source>
</evidence>
<name>A0A1T4JP64_9BACT</name>
<feature type="transmembrane region" description="Helical" evidence="1">
    <location>
        <begin position="7"/>
        <end position="27"/>
    </location>
</feature>
<reference evidence="2 3" key="1">
    <citation type="submission" date="2017-02" db="EMBL/GenBank/DDBJ databases">
        <authorList>
            <person name="Peterson S.W."/>
        </authorList>
    </citation>
    <scope>NUCLEOTIDE SEQUENCE [LARGE SCALE GENOMIC DNA]</scope>
    <source>
        <strain evidence="2 3">DSM 22335</strain>
    </source>
</reference>
<accession>A0A1T4JP64</accession>
<keyword evidence="1" id="KW-0472">Membrane</keyword>
<keyword evidence="3" id="KW-1185">Reference proteome</keyword>
<proteinExistence type="predicted"/>